<proteinExistence type="inferred from homology"/>
<keyword evidence="6" id="KW-1133">Transmembrane helix</keyword>
<dbReference type="EMBL" id="JAVRJZ010000015">
    <property type="protein sequence ID" value="KAK2712450.1"/>
    <property type="molecule type" value="Genomic_DNA"/>
</dbReference>
<name>A0AA88HI61_ARTSF</name>
<dbReference type="PANTHER" id="PTHR12804:SF0">
    <property type="entry name" value="SIGNAL PEPTIDASE COMPLEX SUBUNIT 3"/>
    <property type="match status" value="1"/>
</dbReference>
<comment type="function">
    <text evidence="9">Essential component of the signal peptidase complex (SPC) which catalyzes the cleavage of N-terminal signal sequences from nascent proteins as they are translocated into the lumen of the endoplasmic reticulum. Essential for the SPC catalytic activity, possibly by stabilizing and positioning the active center of the complex close to the lumenal surface.</text>
</comment>
<organism evidence="12 13">
    <name type="scientific">Artemia franciscana</name>
    <name type="common">Brine shrimp</name>
    <name type="synonym">Artemia sanfranciscana</name>
    <dbReference type="NCBI Taxonomy" id="6661"/>
    <lineage>
        <taxon>Eukaryota</taxon>
        <taxon>Metazoa</taxon>
        <taxon>Ecdysozoa</taxon>
        <taxon>Arthropoda</taxon>
        <taxon>Crustacea</taxon>
        <taxon>Branchiopoda</taxon>
        <taxon>Anostraca</taxon>
        <taxon>Artemiidae</taxon>
        <taxon>Artemia</taxon>
    </lineage>
</organism>
<evidence type="ECO:0000256" key="11">
    <source>
        <dbReference type="SAM" id="SignalP"/>
    </source>
</evidence>
<dbReference type="PANTHER" id="PTHR12804">
    <property type="entry name" value="MICROSOMAL SIGNAL PEPTIDASE 23 KD SUBUNIT SPC22/23"/>
    <property type="match status" value="1"/>
</dbReference>
<comment type="similarity">
    <text evidence="2 10">Belongs to the SPCS3 family.</text>
</comment>
<evidence type="ECO:0000256" key="5">
    <source>
        <dbReference type="ARBA" id="ARBA00022968"/>
    </source>
</evidence>
<feature type="signal peptide" evidence="11">
    <location>
        <begin position="1"/>
        <end position="20"/>
    </location>
</feature>
<evidence type="ECO:0000256" key="8">
    <source>
        <dbReference type="ARBA" id="ARBA00029556"/>
    </source>
</evidence>
<evidence type="ECO:0000256" key="4">
    <source>
        <dbReference type="ARBA" id="ARBA00022824"/>
    </source>
</evidence>
<accession>A0AA88HI61</accession>
<feature type="chain" id="PRO_5041696028" description="Signal peptidase complex subunit 3" evidence="11">
    <location>
        <begin position="21"/>
        <end position="180"/>
    </location>
</feature>
<dbReference type="PIRSF" id="PIRSF016089">
    <property type="entry name" value="SPC22"/>
    <property type="match status" value="1"/>
</dbReference>
<keyword evidence="3" id="KW-0812">Transmembrane</keyword>
<evidence type="ECO:0000313" key="12">
    <source>
        <dbReference type="EMBL" id="KAK2712450.1"/>
    </source>
</evidence>
<keyword evidence="13" id="KW-1185">Reference proteome</keyword>
<dbReference type="GO" id="GO:0006465">
    <property type="term" value="P:signal peptide processing"/>
    <property type="evidence" value="ECO:0007669"/>
    <property type="project" value="UniProtKB-UniRule"/>
</dbReference>
<reference evidence="12" key="1">
    <citation type="submission" date="2023-07" db="EMBL/GenBank/DDBJ databases">
        <title>Chromosome-level genome assembly of Artemia franciscana.</title>
        <authorList>
            <person name="Jo E."/>
        </authorList>
    </citation>
    <scope>NUCLEOTIDE SEQUENCE</scope>
    <source>
        <tissue evidence="12">Whole body</tissue>
    </source>
</reference>
<keyword evidence="7 10" id="KW-0472">Membrane</keyword>
<dbReference type="Pfam" id="PF04573">
    <property type="entry name" value="SPC22"/>
    <property type="match status" value="1"/>
</dbReference>
<dbReference type="InterPro" id="IPR007653">
    <property type="entry name" value="SPC3"/>
</dbReference>
<evidence type="ECO:0000256" key="6">
    <source>
        <dbReference type="ARBA" id="ARBA00022989"/>
    </source>
</evidence>
<sequence>MHTFLTRLNTISTFFMTVLAVCTSLCFLSTVTNPYMAKADIVPVKVVVKNLNDYATSSERTDLGIVQFDLKADVQDLFNWNVKQLFLYLTAEYQTENNAVNQVVLWDKIIQRGENTKLDLKNVNMKYYFWDDGKGLRGNENVTLTLSWNVIPNAGTLPRITGMGAKVIKFPSDYTTTRAI</sequence>
<dbReference type="GO" id="GO:0005787">
    <property type="term" value="C:signal peptidase complex"/>
    <property type="evidence" value="ECO:0007669"/>
    <property type="project" value="UniProtKB-UniRule"/>
</dbReference>
<evidence type="ECO:0000256" key="2">
    <source>
        <dbReference type="ARBA" id="ARBA00009289"/>
    </source>
</evidence>
<gene>
    <name evidence="12" type="ORF">QYM36_011216</name>
</gene>
<evidence type="ECO:0000256" key="3">
    <source>
        <dbReference type="ARBA" id="ARBA00022692"/>
    </source>
</evidence>
<evidence type="ECO:0000313" key="13">
    <source>
        <dbReference type="Proteomes" id="UP001187531"/>
    </source>
</evidence>
<keyword evidence="11" id="KW-0732">Signal</keyword>
<dbReference type="Proteomes" id="UP001187531">
    <property type="component" value="Unassembled WGS sequence"/>
</dbReference>
<evidence type="ECO:0000256" key="1">
    <source>
        <dbReference type="ARBA" id="ARBA00004648"/>
    </source>
</evidence>
<comment type="caution">
    <text evidence="12">The sequence shown here is derived from an EMBL/GenBank/DDBJ whole genome shotgun (WGS) entry which is preliminary data.</text>
</comment>
<evidence type="ECO:0000256" key="9">
    <source>
        <dbReference type="ARBA" id="ARBA00046080"/>
    </source>
</evidence>
<keyword evidence="4 10" id="KW-0256">Endoplasmic reticulum</keyword>
<dbReference type="AlphaFoldDB" id="A0AA88HI61"/>
<evidence type="ECO:0000256" key="10">
    <source>
        <dbReference type="PIRNR" id="PIRNR016089"/>
    </source>
</evidence>
<comment type="subcellular location">
    <subcellularLocation>
        <location evidence="1">Endoplasmic reticulum membrane</location>
        <topology evidence="1">Single-pass type II membrane protein</topology>
    </subcellularLocation>
</comment>
<keyword evidence="5" id="KW-0735">Signal-anchor</keyword>
<dbReference type="GO" id="GO:0045047">
    <property type="term" value="P:protein targeting to ER"/>
    <property type="evidence" value="ECO:0007669"/>
    <property type="project" value="TreeGrafter"/>
</dbReference>
<protein>
    <recommendedName>
        <fullName evidence="8 10">Signal peptidase complex subunit 3</fullName>
    </recommendedName>
</protein>
<evidence type="ECO:0000256" key="7">
    <source>
        <dbReference type="ARBA" id="ARBA00023136"/>
    </source>
</evidence>